<proteinExistence type="predicted"/>
<dbReference type="EMBL" id="GAIX01002027">
    <property type="protein sequence ID" value="JAA90533.1"/>
    <property type="molecule type" value="Transcribed_RNA"/>
</dbReference>
<feature type="non-terminal residue" evidence="1">
    <location>
        <position position="69"/>
    </location>
</feature>
<reference evidence="1" key="2">
    <citation type="submission" date="2013-05" db="EMBL/GenBank/DDBJ databases">
        <authorList>
            <person name="Carter J.-M."/>
            <person name="Baker S.C."/>
            <person name="Pink R."/>
            <person name="Carter D.R.F."/>
            <person name="Collins A."/>
            <person name="Tomlin J."/>
            <person name="Gibbs M."/>
            <person name="Breuker C.J."/>
        </authorList>
    </citation>
    <scope>NUCLEOTIDE SEQUENCE</scope>
    <source>
        <tissue evidence="1">Ovary</tissue>
    </source>
</reference>
<organism evidence="1">
    <name type="scientific">Pararge aegeria</name>
    <name type="common">speckled wood butterfly</name>
    <dbReference type="NCBI Taxonomy" id="116150"/>
    <lineage>
        <taxon>Eukaryota</taxon>
        <taxon>Metazoa</taxon>
        <taxon>Ecdysozoa</taxon>
        <taxon>Arthropoda</taxon>
        <taxon>Hexapoda</taxon>
        <taxon>Insecta</taxon>
        <taxon>Pterygota</taxon>
        <taxon>Neoptera</taxon>
        <taxon>Endopterygota</taxon>
        <taxon>Lepidoptera</taxon>
        <taxon>Glossata</taxon>
        <taxon>Ditrysia</taxon>
        <taxon>Papilionoidea</taxon>
        <taxon>Nymphalidae</taxon>
        <taxon>Satyrinae</taxon>
        <taxon>Satyrini</taxon>
        <taxon>Parargina</taxon>
        <taxon>Pararge</taxon>
    </lineage>
</organism>
<name>S4PKX8_9NEOP</name>
<protein>
    <submittedName>
        <fullName evidence="1">Uncharacterized protein</fullName>
    </submittedName>
</protein>
<accession>S4PKX8</accession>
<evidence type="ECO:0000313" key="1">
    <source>
        <dbReference type="EMBL" id="JAA90533.1"/>
    </source>
</evidence>
<reference evidence="1" key="1">
    <citation type="journal article" date="2013" name="BMC Genomics">
        <title>Unscrambling butterfly oogenesis.</title>
        <authorList>
            <person name="Carter J.M."/>
            <person name="Baker S.C."/>
            <person name="Pink R."/>
            <person name="Carter D.R."/>
            <person name="Collins A."/>
            <person name="Tomlin J."/>
            <person name="Gibbs M."/>
            <person name="Breuker C.J."/>
        </authorList>
    </citation>
    <scope>NUCLEOTIDE SEQUENCE</scope>
    <source>
        <tissue evidence="1">Ovary</tissue>
    </source>
</reference>
<sequence>SQRCNLSHLTKYKVWRRHTTLTTKGHGYLPAKTPKHVVSLLRASYIQFWPDFSTIINRTLSPHAARRAG</sequence>
<feature type="non-terminal residue" evidence="1">
    <location>
        <position position="1"/>
    </location>
</feature>
<dbReference type="AlphaFoldDB" id="S4PKX8"/>